<feature type="active site" description="Proton donor" evidence="3">
    <location>
        <position position="54"/>
    </location>
</feature>
<evidence type="ECO:0000256" key="1">
    <source>
        <dbReference type="ARBA" id="ARBA00007905"/>
    </source>
</evidence>
<comment type="similarity">
    <text evidence="1">Belongs to the aldo/keto reductase family.</text>
</comment>
<feature type="domain" description="NADP-dependent oxidoreductase" evidence="6">
    <location>
        <begin position="31"/>
        <end position="264"/>
    </location>
</feature>
<protein>
    <submittedName>
        <fullName evidence="7">Oxidoreductase C2F3.05c</fullName>
    </submittedName>
</protein>
<sequence>MSAAFIKTKVLPSGHSIPAVALGVYQSEPGAETYDAVVAALKLGYRHIDTATVYRNEVDVGKAIRDSGVPRQDVFVTSKIVAQHNRWSYDDVVAGVRLSNSKLGLEYIDLYLLHAPFDGATRAEAWKALEDMQAEGVVRDIGVSNFGELHLQKLAQTWRVKPAVNQVELHPWLARADTVKYCEEQGILMEAYSPLARAQKMHDRTLKQVASEVGATSAQVLIAWSLAKGFVTLPKSVTESRIKENLEAAKVELSSEQMDKLNGLDAYFVTAWDPIKHHAA</sequence>
<dbReference type="PROSITE" id="PS00062">
    <property type="entry name" value="ALDOKETO_REDUCTASE_2"/>
    <property type="match status" value="1"/>
</dbReference>
<evidence type="ECO:0000313" key="8">
    <source>
        <dbReference type="Proteomes" id="UP001259832"/>
    </source>
</evidence>
<dbReference type="SUPFAM" id="SSF51430">
    <property type="entry name" value="NAD(P)-linked oxidoreductase"/>
    <property type="match status" value="1"/>
</dbReference>
<dbReference type="Pfam" id="PF00248">
    <property type="entry name" value="Aldo_ket_red"/>
    <property type="match status" value="1"/>
</dbReference>
<dbReference type="GO" id="GO:0016491">
    <property type="term" value="F:oxidoreductase activity"/>
    <property type="evidence" value="ECO:0007669"/>
    <property type="project" value="UniProtKB-KW"/>
</dbReference>
<evidence type="ECO:0000259" key="6">
    <source>
        <dbReference type="Pfam" id="PF00248"/>
    </source>
</evidence>
<dbReference type="FunFam" id="3.20.20.100:FF:000015">
    <property type="entry name" value="Oxidoreductase, aldo/keto reductase family"/>
    <property type="match status" value="1"/>
</dbReference>
<dbReference type="PANTHER" id="PTHR43827">
    <property type="entry name" value="2,5-DIKETO-D-GLUCONIC ACID REDUCTASE"/>
    <property type="match status" value="1"/>
</dbReference>
<keyword evidence="2" id="KW-0560">Oxidoreductase</keyword>
<evidence type="ECO:0000256" key="4">
    <source>
        <dbReference type="PIRSR" id="PIRSR000097-2"/>
    </source>
</evidence>
<dbReference type="Gene3D" id="3.20.20.100">
    <property type="entry name" value="NADP-dependent oxidoreductase domain"/>
    <property type="match status" value="1"/>
</dbReference>
<dbReference type="Proteomes" id="UP001259832">
    <property type="component" value="Unassembled WGS sequence"/>
</dbReference>
<organism evidence="7 8">
    <name type="scientific">Phytophthora citrophthora</name>
    <dbReference type="NCBI Taxonomy" id="4793"/>
    <lineage>
        <taxon>Eukaryota</taxon>
        <taxon>Sar</taxon>
        <taxon>Stramenopiles</taxon>
        <taxon>Oomycota</taxon>
        <taxon>Peronosporomycetes</taxon>
        <taxon>Peronosporales</taxon>
        <taxon>Peronosporaceae</taxon>
        <taxon>Phytophthora</taxon>
    </lineage>
</organism>
<feature type="site" description="Lowers pKa of active site Tyr" evidence="5">
    <location>
        <position position="79"/>
    </location>
</feature>
<dbReference type="CDD" id="cd19071">
    <property type="entry name" value="AKR_AKR1-5-like"/>
    <property type="match status" value="1"/>
</dbReference>
<dbReference type="PANTHER" id="PTHR43827:SF13">
    <property type="entry name" value="ALDO_KETO REDUCTASE FAMILY PROTEIN"/>
    <property type="match status" value="1"/>
</dbReference>
<dbReference type="InterPro" id="IPR023210">
    <property type="entry name" value="NADP_OxRdtase_dom"/>
</dbReference>
<evidence type="ECO:0000256" key="5">
    <source>
        <dbReference type="PIRSR" id="PIRSR000097-3"/>
    </source>
</evidence>
<accession>A0AAD9LQ39</accession>
<feature type="binding site" evidence="4">
    <location>
        <position position="114"/>
    </location>
    <ligand>
        <name>substrate</name>
    </ligand>
</feature>
<dbReference type="AlphaFoldDB" id="A0AAD9LQ39"/>
<evidence type="ECO:0000256" key="2">
    <source>
        <dbReference type="ARBA" id="ARBA00023002"/>
    </source>
</evidence>
<gene>
    <name evidence="7" type="ORF">P3T76_002518</name>
</gene>
<evidence type="ECO:0000313" key="7">
    <source>
        <dbReference type="EMBL" id="KAK1945470.1"/>
    </source>
</evidence>
<comment type="caution">
    <text evidence="7">The sequence shown here is derived from an EMBL/GenBank/DDBJ whole genome shotgun (WGS) entry which is preliminary data.</text>
</comment>
<evidence type="ECO:0000256" key="3">
    <source>
        <dbReference type="PIRSR" id="PIRSR000097-1"/>
    </source>
</evidence>
<dbReference type="EMBL" id="JASMQC010000004">
    <property type="protein sequence ID" value="KAK1945470.1"/>
    <property type="molecule type" value="Genomic_DNA"/>
</dbReference>
<dbReference type="PIRSF" id="PIRSF000097">
    <property type="entry name" value="AKR"/>
    <property type="match status" value="1"/>
</dbReference>
<dbReference type="InterPro" id="IPR036812">
    <property type="entry name" value="NAD(P)_OxRdtase_dom_sf"/>
</dbReference>
<dbReference type="InterPro" id="IPR020471">
    <property type="entry name" value="AKR"/>
</dbReference>
<dbReference type="InterPro" id="IPR018170">
    <property type="entry name" value="Aldo/ket_reductase_CS"/>
</dbReference>
<dbReference type="PRINTS" id="PR00069">
    <property type="entry name" value="ALDKETRDTASE"/>
</dbReference>
<proteinExistence type="inferred from homology"/>
<dbReference type="PROSITE" id="PS00063">
    <property type="entry name" value="ALDOKETO_REDUCTASE_3"/>
    <property type="match status" value="1"/>
</dbReference>
<name>A0AAD9LQ39_9STRA</name>
<keyword evidence="8" id="KW-1185">Reference proteome</keyword>
<dbReference type="PROSITE" id="PS00798">
    <property type="entry name" value="ALDOKETO_REDUCTASE_1"/>
    <property type="match status" value="1"/>
</dbReference>
<reference evidence="7" key="1">
    <citation type="submission" date="2023-08" db="EMBL/GenBank/DDBJ databases">
        <title>Reference Genome Resource for the Citrus Pathogen Phytophthora citrophthora.</title>
        <authorList>
            <person name="Moller H."/>
            <person name="Coetzee B."/>
            <person name="Rose L.J."/>
            <person name="Van Niekerk J.M."/>
        </authorList>
    </citation>
    <scope>NUCLEOTIDE SEQUENCE</scope>
    <source>
        <strain evidence="7">STE-U-9442</strain>
    </source>
</reference>